<dbReference type="RefSeq" id="WP_211022750.1">
    <property type="nucleotide sequence ID" value="NZ_BOSL01000001.1"/>
</dbReference>
<dbReference type="InterPro" id="IPR036188">
    <property type="entry name" value="FAD/NAD-bd_sf"/>
</dbReference>
<dbReference type="InterPro" id="IPR023753">
    <property type="entry name" value="FAD/NAD-binding_dom"/>
</dbReference>
<dbReference type="PRINTS" id="PR00411">
    <property type="entry name" value="PNDRDTASEI"/>
</dbReference>
<evidence type="ECO:0000256" key="3">
    <source>
        <dbReference type="ARBA" id="ARBA00022630"/>
    </source>
</evidence>
<dbReference type="Pfam" id="PF07992">
    <property type="entry name" value="Pyr_redox_2"/>
    <property type="match status" value="1"/>
</dbReference>
<keyword evidence="4" id="KW-0274">FAD</keyword>
<accession>A0ABQ4M624</accession>
<evidence type="ECO:0000256" key="5">
    <source>
        <dbReference type="ARBA" id="ARBA00023002"/>
    </source>
</evidence>
<organism evidence="7 8">
    <name type="scientific">Paenibacillus vini</name>
    <dbReference type="NCBI Taxonomy" id="1476024"/>
    <lineage>
        <taxon>Bacteria</taxon>
        <taxon>Bacillati</taxon>
        <taxon>Bacillota</taxon>
        <taxon>Bacilli</taxon>
        <taxon>Bacillales</taxon>
        <taxon>Paenibacillaceae</taxon>
        <taxon>Paenibacillus</taxon>
    </lineage>
</organism>
<name>A0ABQ4M624_9BACL</name>
<keyword evidence="5" id="KW-0560">Oxidoreductase</keyword>
<reference evidence="7 8" key="1">
    <citation type="submission" date="2021-03" db="EMBL/GenBank/DDBJ databases">
        <title>Antimicrobial resistance genes in bacteria isolated from Japanese honey, and their potential for conferring macrolide and lincosamide resistance in the American foulbrood pathogen Paenibacillus larvae.</title>
        <authorList>
            <person name="Okamoto M."/>
            <person name="Kumagai M."/>
            <person name="Kanamori H."/>
            <person name="Takamatsu D."/>
        </authorList>
    </citation>
    <scope>NUCLEOTIDE SEQUENCE [LARGE SCALE GENOMIC DNA]</scope>
    <source>
        <strain evidence="7 8">J42TS3</strain>
    </source>
</reference>
<comment type="similarity">
    <text evidence="2">Belongs to the NADH dehydrogenase family.</text>
</comment>
<comment type="caution">
    <text evidence="7">The sequence shown here is derived from an EMBL/GenBank/DDBJ whole genome shotgun (WGS) entry which is preliminary data.</text>
</comment>
<evidence type="ECO:0000256" key="1">
    <source>
        <dbReference type="ARBA" id="ARBA00001974"/>
    </source>
</evidence>
<evidence type="ECO:0000313" key="8">
    <source>
        <dbReference type="Proteomes" id="UP000679992"/>
    </source>
</evidence>
<evidence type="ECO:0000256" key="4">
    <source>
        <dbReference type="ARBA" id="ARBA00022827"/>
    </source>
</evidence>
<dbReference type="InterPro" id="IPR051169">
    <property type="entry name" value="NADH-Q_oxidoreductase"/>
</dbReference>
<keyword evidence="3" id="KW-0285">Flavoprotein</keyword>
<dbReference type="PANTHER" id="PTHR42913:SF3">
    <property type="entry name" value="64 KDA MITOCHONDRIAL NADH DEHYDROGENASE (EUROFUNG)"/>
    <property type="match status" value="1"/>
</dbReference>
<gene>
    <name evidence="7" type="primary">yjlD</name>
    <name evidence="7" type="ORF">J42TS3_04880</name>
</gene>
<dbReference type="PANTHER" id="PTHR42913">
    <property type="entry name" value="APOPTOSIS-INDUCING FACTOR 1"/>
    <property type="match status" value="1"/>
</dbReference>
<evidence type="ECO:0000256" key="2">
    <source>
        <dbReference type="ARBA" id="ARBA00005272"/>
    </source>
</evidence>
<dbReference type="EMBL" id="BOSL01000001">
    <property type="protein sequence ID" value="GIP51453.1"/>
    <property type="molecule type" value="Genomic_DNA"/>
</dbReference>
<sequence>MSKHIVILGAGYGGVLSALNVRKYMTKEEARVTVVNQYPTHQIITELHRLAAGSIAERAVALPLEKLFKGKDIDLRIAKVERFSVDSKEVKLSDGTLLSYDALVVGLGSITAYFGIPGLEQYSMVLKSAEDANRIHRHIEDRIAEYAKSKNPADATILIGGGGLTGVELVGEIADKLPEMSKKYGVNQSEIQLMLVEAGPKILPVLPDVLIERATASLEKRGVKFLTGLPVTNVEGNAIDLKDGQKIVANTFVWTGGVQGHPLVGESGLEVNRGRATVNDFLQSTSHSDVFVAGDSAVYFGADGRPYPPTAQIAWQMGELIGYNLYAALTGKHLETFSPVNSGTLASLGRKDAVATVGASNTQLRGLTATMMKEASNIRYLSHIKALDALAY</sequence>
<comment type="cofactor">
    <cofactor evidence="1">
        <name>FAD</name>
        <dbReference type="ChEBI" id="CHEBI:57692"/>
    </cofactor>
</comment>
<keyword evidence="8" id="KW-1185">Reference proteome</keyword>
<dbReference type="Proteomes" id="UP000679992">
    <property type="component" value="Unassembled WGS sequence"/>
</dbReference>
<protein>
    <submittedName>
        <fullName evidence="7">NADH dehydrogenase-like protein YjlD</fullName>
    </submittedName>
</protein>
<dbReference type="Gene3D" id="3.50.50.100">
    <property type="match status" value="1"/>
</dbReference>
<evidence type="ECO:0000259" key="6">
    <source>
        <dbReference type="Pfam" id="PF07992"/>
    </source>
</evidence>
<dbReference type="PRINTS" id="PR00368">
    <property type="entry name" value="FADPNR"/>
</dbReference>
<evidence type="ECO:0000313" key="7">
    <source>
        <dbReference type="EMBL" id="GIP51453.1"/>
    </source>
</evidence>
<feature type="domain" description="FAD/NAD(P)-binding" evidence="6">
    <location>
        <begin position="4"/>
        <end position="318"/>
    </location>
</feature>
<dbReference type="SUPFAM" id="SSF51905">
    <property type="entry name" value="FAD/NAD(P)-binding domain"/>
    <property type="match status" value="2"/>
</dbReference>
<proteinExistence type="inferred from homology"/>